<gene>
    <name evidence="1" type="ORF">NPIL_346291</name>
</gene>
<name>A0A8X6J5J0_NEPPI</name>
<organism evidence="1 2">
    <name type="scientific">Nephila pilipes</name>
    <name type="common">Giant wood spider</name>
    <name type="synonym">Nephila maculata</name>
    <dbReference type="NCBI Taxonomy" id="299642"/>
    <lineage>
        <taxon>Eukaryota</taxon>
        <taxon>Metazoa</taxon>
        <taxon>Ecdysozoa</taxon>
        <taxon>Arthropoda</taxon>
        <taxon>Chelicerata</taxon>
        <taxon>Arachnida</taxon>
        <taxon>Araneae</taxon>
        <taxon>Araneomorphae</taxon>
        <taxon>Entelegynae</taxon>
        <taxon>Araneoidea</taxon>
        <taxon>Nephilidae</taxon>
        <taxon>Nephila</taxon>
    </lineage>
</organism>
<dbReference type="AlphaFoldDB" id="A0A8X6J5J0"/>
<accession>A0A8X6J5J0</accession>
<proteinExistence type="predicted"/>
<dbReference type="Proteomes" id="UP000887013">
    <property type="component" value="Unassembled WGS sequence"/>
</dbReference>
<comment type="caution">
    <text evidence="1">The sequence shown here is derived from an EMBL/GenBank/DDBJ whole genome shotgun (WGS) entry which is preliminary data.</text>
</comment>
<dbReference type="EMBL" id="BMAW01088967">
    <property type="protein sequence ID" value="GFS37428.1"/>
    <property type="molecule type" value="Genomic_DNA"/>
</dbReference>
<reference evidence="1" key="1">
    <citation type="submission" date="2020-08" db="EMBL/GenBank/DDBJ databases">
        <title>Multicomponent nature underlies the extraordinary mechanical properties of spider dragline silk.</title>
        <authorList>
            <person name="Kono N."/>
            <person name="Nakamura H."/>
            <person name="Mori M."/>
            <person name="Yoshida Y."/>
            <person name="Ohtoshi R."/>
            <person name="Malay A.D."/>
            <person name="Moran D.A.P."/>
            <person name="Tomita M."/>
            <person name="Numata K."/>
            <person name="Arakawa K."/>
        </authorList>
    </citation>
    <scope>NUCLEOTIDE SEQUENCE</scope>
</reference>
<sequence length="84" mass="9940">MRGWSCLTPPLFPPLRTPALEKSKRSFVREKEAFLGWVSRRKACVTSPLSMKESVREMTLRTQMMFSHDFERINTMVPLPRNRR</sequence>
<evidence type="ECO:0000313" key="2">
    <source>
        <dbReference type="Proteomes" id="UP000887013"/>
    </source>
</evidence>
<evidence type="ECO:0000313" key="1">
    <source>
        <dbReference type="EMBL" id="GFS37428.1"/>
    </source>
</evidence>
<protein>
    <submittedName>
        <fullName evidence="1">Uncharacterized protein</fullName>
    </submittedName>
</protein>
<keyword evidence="2" id="KW-1185">Reference proteome</keyword>